<dbReference type="EMBL" id="JAHRIO010062962">
    <property type="protein sequence ID" value="MEQ2179487.1"/>
    <property type="molecule type" value="Genomic_DNA"/>
</dbReference>
<accession>A0ABV0P7R9</accession>
<comment type="caution">
    <text evidence="1">The sequence shown here is derived from an EMBL/GenBank/DDBJ whole genome shotgun (WGS) entry which is preliminary data.</text>
</comment>
<name>A0ABV0P7R9_9TELE</name>
<dbReference type="Proteomes" id="UP001476798">
    <property type="component" value="Unassembled WGS sequence"/>
</dbReference>
<evidence type="ECO:0000313" key="2">
    <source>
        <dbReference type="Proteomes" id="UP001476798"/>
    </source>
</evidence>
<sequence>QLSRLKPSRAGSAVACKQLADVSVYFCHLWVGVNTTGSTNSVTIQIGGGGDFLRLRCECLGFAMIPSKLLVEHQLPGQRGSTMQMNEVEAGHEGKPKNQPEFPFHHPIHPSSPMMTQLFLILEVCPHHLISISTQTFTFQPCLSLQDDSLT</sequence>
<proteinExistence type="predicted"/>
<gene>
    <name evidence="1" type="ORF">GOODEAATRI_025444</name>
</gene>
<keyword evidence="2" id="KW-1185">Reference proteome</keyword>
<evidence type="ECO:0000313" key="1">
    <source>
        <dbReference type="EMBL" id="MEQ2179487.1"/>
    </source>
</evidence>
<protein>
    <submittedName>
        <fullName evidence="1">Uncharacterized protein</fullName>
    </submittedName>
</protein>
<feature type="non-terminal residue" evidence="1">
    <location>
        <position position="1"/>
    </location>
</feature>
<reference evidence="1 2" key="1">
    <citation type="submission" date="2021-06" db="EMBL/GenBank/DDBJ databases">
        <authorList>
            <person name="Palmer J.M."/>
        </authorList>
    </citation>
    <scope>NUCLEOTIDE SEQUENCE [LARGE SCALE GENOMIC DNA]</scope>
    <source>
        <strain evidence="1 2">GA_2019</strain>
        <tissue evidence="1">Muscle</tissue>
    </source>
</reference>
<organism evidence="1 2">
    <name type="scientific">Goodea atripinnis</name>
    <dbReference type="NCBI Taxonomy" id="208336"/>
    <lineage>
        <taxon>Eukaryota</taxon>
        <taxon>Metazoa</taxon>
        <taxon>Chordata</taxon>
        <taxon>Craniata</taxon>
        <taxon>Vertebrata</taxon>
        <taxon>Euteleostomi</taxon>
        <taxon>Actinopterygii</taxon>
        <taxon>Neopterygii</taxon>
        <taxon>Teleostei</taxon>
        <taxon>Neoteleostei</taxon>
        <taxon>Acanthomorphata</taxon>
        <taxon>Ovalentaria</taxon>
        <taxon>Atherinomorphae</taxon>
        <taxon>Cyprinodontiformes</taxon>
        <taxon>Goodeidae</taxon>
        <taxon>Goodea</taxon>
    </lineage>
</organism>